<keyword evidence="3" id="KW-1185">Reference proteome</keyword>
<reference evidence="2 3" key="1">
    <citation type="submission" date="2015-04" db="EMBL/GenBank/DDBJ databases">
        <title>Complete genome sequence of Schizopora paradoxa KUC8140, a cosmopolitan wood degrader in East Asia.</title>
        <authorList>
            <consortium name="DOE Joint Genome Institute"/>
            <person name="Min B."/>
            <person name="Park H."/>
            <person name="Jang Y."/>
            <person name="Kim J.-J."/>
            <person name="Kim K.H."/>
            <person name="Pangilinan J."/>
            <person name="Lipzen A."/>
            <person name="Riley R."/>
            <person name="Grigoriev I.V."/>
            <person name="Spatafora J.W."/>
            <person name="Choi I.-G."/>
        </authorList>
    </citation>
    <scope>NUCLEOTIDE SEQUENCE [LARGE SCALE GENOMIC DNA]</scope>
    <source>
        <strain evidence="2 3">KUC8140</strain>
    </source>
</reference>
<gene>
    <name evidence="2" type="ORF">SCHPADRAFT_948267</name>
</gene>
<evidence type="ECO:0000313" key="2">
    <source>
        <dbReference type="EMBL" id="KLO03839.1"/>
    </source>
</evidence>
<feature type="region of interest" description="Disordered" evidence="1">
    <location>
        <begin position="31"/>
        <end position="50"/>
    </location>
</feature>
<evidence type="ECO:0000313" key="3">
    <source>
        <dbReference type="Proteomes" id="UP000053477"/>
    </source>
</evidence>
<sequence length="262" mass="28020">MLRALRSRAEGSIRAPTSVLAAVRARRKLGSSSSIERIDAQQQQQGPSPAPCACTAMPFRLSMANRTLGVGAEQPQRSCRRKVSAIGGRRQSDVIVLRRECWARGSEGGRRRAGSTFHLDPTLDHSDAEHTGPGRSTATSADAVSPAWHSKRRGKEIATNGTSPPRFCELICSAMRRRPSSPLPVARALCGVALCPPPLPSVARLWTSPPVSALCPPPPPCPLATFSRPPSGGRDVRRPPQTRGCLASSGESCSSFRLCFLL</sequence>
<accession>A0A0H2QWZ0</accession>
<feature type="compositionally biased region" description="Basic and acidic residues" evidence="1">
    <location>
        <begin position="121"/>
        <end position="132"/>
    </location>
</feature>
<organism evidence="2 3">
    <name type="scientific">Schizopora paradoxa</name>
    <dbReference type="NCBI Taxonomy" id="27342"/>
    <lineage>
        <taxon>Eukaryota</taxon>
        <taxon>Fungi</taxon>
        <taxon>Dikarya</taxon>
        <taxon>Basidiomycota</taxon>
        <taxon>Agaricomycotina</taxon>
        <taxon>Agaricomycetes</taxon>
        <taxon>Hymenochaetales</taxon>
        <taxon>Schizoporaceae</taxon>
        <taxon>Schizopora</taxon>
    </lineage>
</organism>
<dbReference type="EMBL" id="KQ086966">
    <property type="protein sequence ID" value="KLO03839.1"/>
    <property type="molecule type" value="Genomic_DNA"/>
</dbReference>
<dbReference type="Proteomes" id="UP000053477">
    <property type="component" value="Unassembled WGS sequence"/>
</dbReference>
<feature type="region of interest" description="Disordered" evidence="1">
    <location>
        <begin position="107"/>
        <end position="159"/>
    </location>
</feature>
<name>A0A0H2QWZ0_9AGAM</name>
<dbReference type="AlphaFoldDB" id="A0A0H2QWZ0"/>
<evidence type="ECO:0000256" key="1">
    <source>
        <dbReference type="SAM" id="MobiDB-lite"/>
    </source>
</evidence>
<proteinExistence type="predicted"/>
<dbReference type="InParanoid" id="A0A0H2QWZ0"/>
<protein>
    <submittedName>
        <fullName evidence="2">Uncharacterized protein</fullName>
    </submittedName>
</protein>